<dbReference type="SUPFAM" id="SSF48317">
    <property type="entry name" value="Acid phosphatase/Vanadium-dependent haloperoxidase"/>
    <property type="match status" value="1"/>
</dbReference>
<dbReference type="Gene3D" id="1.20.144.10">
    <property type="entry name" value="Phosphatidic acid phosphatase type 2/haloperoxidase"/>
    <property type="match status" value="2"/>
</dbReference>
<keyword evidence="3" id="KW-0378">Hydrolase</keyword>
<keyword evidence="1" id="KW-1133">Transmembrane helix</keyword>
<feature type="domain" description="Phosphatidic acid phosphatase type 2/haloperoxidase" evidence="2">
    <location>
        <begin position="87"/>
        <end position="201"/>
    </location>
</feature>
<dbReference type="RefSeq" id="WP_049165959.1">
    <property type="nucleotide sequence ID" value="NZ_CP010586.1"/>
</dbReference>
<keyword evidence="1" id="KW-0812">Transmembrane</keyword>
<feature type="transmembrane region" description="Helical" evidence="1">
    <location>
        <begin position="54"/>
        <end position="80"/>
    </location>
</feature>
<dbReference type="PANTHER" id="PTHR14969:SF13">
    <property type="entry name" value="AT30094P"/>
    <property type="match status" value="1"/>
</dbReference>
<dbReference type="PANTHER" id="PTHR14969">
    <property type="entry name" value="SPHINGOSINE-1-PHOSPHATE PHOSPHOHYDROLASE"/>
    <property type="match status" value="1"/>
</dbReference>
<feature type="transmembrane region" description="Helical" evidence="1">
    <location>
        <begin position="160"/>
        <end position="180"/>
    </location>
</feature>
<proteinExistence type="predicted"/>
<protein>
    <submittedName>
        <fullName evidence="3">Undecaprenyl-diphosphatase YbjG</fullName>
        <ecNumber evidence="3">3.6.1.27</ecNumber>
    </submittedName>
</protein>
<gene>
    <name evidence="3" type="primary">ybjG_1</name>
    <name evidence="3" type="ORF">AS52_03790</name>
</gene>
<dbReference type="CDD" id="cd03392">
    <property type="entry name" value="PAP2_like_2"/>
    <property type="match status" value="1"/>
</dbReference>
<accession>A0A806TK29</accession>
<dbReference type="GO" id="GO:0050380">
    <property type="term" value="F:undecaprenyl-diphosphatase activity"/>
    <property type="evidence" value="ECO:0007669"/>
    <property type="project" value="UniProtKB-EC"/>
</dbReference>
<dbReference type="EC" id="3.6.1.27" evidence="3"/>
<dbReference type="Proteomes" id="UP000036410">
    <property type="component" value="Chromosome"/>
</dbReference>
<dbReference type="InterPro" id="IPR036938">
    <property type="entry name" value="PAP2/HPO_sf"/>
</dbReference>
<sequence length="222" mass="25185">MKLKFQFTLAFILSLLSLICFSGMALLINGSKIVAFDRSIISLIQGFETPGLTTIMKCFTFIGSTPSVAVISLFSLFFLYKVLKHRAELILFIAIIVGSPILNELLKLLFHRARPDFHRLIEINGYSFPSGHAMSAFAVYGVLSFLLWRHISTRWGRTLLIVITTTMILAIGISRIYLGVHYPSDVIGGYFASGCWLAIAIWFYQRYQEKKVEQRRSTQSKE</sequence>
<keyword evidence="1" id="KW-0472">Membrane</keyword>
<dbReference type="Pfam" id="PF01569">
    <property type="entry name" value="PAP2"/>
    <property type="match status" value="1"/>
</dbReference>
<name>A0A806TK29_PRIMG</name>
<evidence type="ECO:0000313" key="3">
    <source>
        <dbReference type="EMBL" id="AKP78751.1"/>
    </source>
</evidence>
<feature type="transmembrane region" description="Helical" evidence="1">
    <location>
        <begin position="186"/>
        <end position="204"/>
    </location>
</feature>
<dbReference type="EMBL" id="CP010586">
    <property type="protein sequence ID" value="AKP78751.1"/>
    <property type="molecule type" value="Genomic_DNA"/>
</dbReference>
<dbReference type="InterPro" id="IPR000326">
    <property type="entry name" value="PAP2/HPO"/>
</dbReference>
<evidence type="ECO:0000259" key="2">
    <source>
        <dbReference type="SMART" id="SM00014"/>
    </source>
</evidence>
<feature type="transmembrane region" description="Helical" evidence="1">
    <location>
        <begin position="89"/>
        <end position="110"/>
    </location>
</feature>
<evidence type="ECO:0000313" key="4">
    <source>
        <dbReference type="Proteomes" id="UP000036410"/>
    </source>
</evidence>
<dbReference type="AlphaFoldDB" id="A0A806TK29"/>
<evidence type="ECO:0000256" key="1">
    <source>
        <dbReference type="SAM" id="Phobius"/>
    </source>
</evidence>
<organism evidence="3 4">
    <name type="scientific">Priestia megaterium Q3</name>
    <dbReference type="NCBI Taxonomy" id="1452722"/>
    <lineage>
        <taxon>Bacteria</taxon>
        <taxon>Bacillati</taxon>
        <taxon>Bacillota</taxon>
        <taxon>Bacilli</taxon>
        <taxon>Bacillales</taxon>
        <taxon>Bacillaceae</taxon>
        <taxon>Priestia</taxon>
    </lineage>
</organism>
<reference evidence="3 4" key="1">
    <citation type="submission" date="2015-01" db="EMBL/GenBank/DDBJ databases">
        <title>Genome sequence of bacillus megaterium Q3.</title>
        <authorList>
            <person name="Wang Y."/>
            <person name="Luo K."/>
            <person name="Bai L."/>
            <person name="Luo F."/>
        </authorList>
    </citation>
    <scope>NUCLEOTIDE SEQUENCE [LARGE SCALE GENOMIC DNA]</scope>
    <source>
        <strain evidence="3 4">Q3</strain>
    </source>
</reference>
<dbReference type="SMART" id="SM00014">
    <property type="entry name" value="acidPPc"/>
    <property type="match status" value="1"/>
</dbReference>
<feature type="transmembrane region" description="Helical" evidence="1">
    <location>
        <begin position="130"/>
        <end position="148"/>
    </location>
</feature>